<feature type="transmembrane region" description="Helical" evidence="14">
    <location>
        <begin position="188"/>
        <end position="209"/>
    </location>
</feature>
<name>A0A0A8LDW2_9SACH</name>
<evidence type="ECO:0000313" key="17">
    <source>
        <dbReference type="Proteomes" id="UP000031516"/>
    </source>
</evidence>
<comment type="catalytic activity">
    <reaction evidence="1">
        <text>S-ubiquitinyl-[E2 ubiquitin-conjugating enzyme]-L-cysteine + [acceptor protein]-L-lysine = [E2 ubiquitin-conjugating enzyme]-L-cysteine + N(6)-ubiquitinyl-[acceptor protein]-L-lysine.</text>
        <dbReference type="EC" id="2.3.2.27"/>
    </reaction>
</comment>
<evidence type="ECO:0000256" key="1">
    <source>
        <dbReference type="ARBA" id="ARBA00000900"/>
    </source>
</evidence>
<evidence type="ECO:0000256" key="8">
    <source>
        <dbReference type="ARBA" id="ARBA00022771"/>
    </source>
</evidence>
<keyword evidence="8" id="KW-0863">Zinc-finger</keyword>
<evidence type="ECO:0000259" key="15">
    <source>
        <dbReference type="PROSITE" id="PS51292"/>
    </source>
</evidence>
<gene>
    <name evidence="16" type="ORF">KLDO_g4794A</name>
</gene>
<dbReference type="SUPFAM" id="SSF57850">
    <property type="entry name" value="RING/U-box"/>
    <property type="match status" value="1"/>
</dbReference>
<evidence type="ECO:0000256" key="7">
    <source>
        <dbReference type="ARBA" id="ARBA00022723"/>
    </source>
</evidence>
<feature type="region of interest" description="Disordered" evidence="13">
    <location>
        <begin position="1"/>
        <end position="23"/>
    </location>
</feature>
<dbReference type="OrthoDB" id="1108038at2759"/>
<evidence type="ECO:0000256" key="10">
    <source>
        <dbReference type="ARBA" id="ARBA00022833"/>
    </source>
</evidence>
<comment type="pathway">
    <text evidence="3">Protein modification; protein ubiquitination.</text>
</comment>
<evidence type="ECO:0000256" key="14">
    <source>
        <dbReference type="SAM" id="Phobius"/>
    </source>
</evidence>
<feature type="compositionally biased region" description="Acidic residues" evidence="13">
    <location>
        <begin position="286"/>
        <end position="297"/>
    </location>
</feature>
<proteinExistence type="predicted"/>
<dbReference type="CDD" id="cd16702">
    <property type="entry name" value="RING_CH-C4HC3_MARCH6"/>
    <property type="match status" value="1"/>
</dbReference>
<dbReference type="PANTHER" id="PTHR13145:SF0">
    <property type="entry name" value="E3 UBIQUITIN-PROTEIN LIGASE MARCHF6"/>
    <property type="match status" value="1"/>
</dbReference>
<dbReference type="InterPro" id="IPR013083">
    <property type="entry name" value="Znf_RING/FYVE/PHD"/>
</dbReference>
<evidence type="ECO:0000256" key="4">
    <source>
        <dbReference type="ARBA" id="ARBA00012483"/>
    </source>
</evidence>
<keyword evidence="9" id="KW-0833">Ubl conjugation pathway</keyword>
<evidence type="ECO:0000256" key="12">
    <source>
        <dbReference type="ARBA" id="ARBA00023136"/>
    </source>
</evidence>
<dbReference type="PROSITE" id="PS51292">
    <property type="entry name" value="ZF_RING_CH"/>
    <property type="match status" value="1"/>
</dbReference>
<feature type="compositionally biased region" description="Acidic residues" evidence="13">
    <location>
        <begin position="268"/>
        <end position="279"/>
    </location>
</feature>
<dbReference type="InterPro" id="IPR011016">
    <property type="entry name" value="Znf_RING-CH"/>
</dbReference>
<evidence type="ECO:0000256" key="6">
    <source>
        <dbReference type="ARBA" id="ARBA00022692"/>
    </source>
</evidence>
<evidence type="ECO:0000313" key="16">
    <source>
        <dbReference type="EMBL" id="CDO96597.1"/>
    </source>
</evidence>
<feature type="domain" description="RING-CH-type" evidence="15">
    <location>
        <begin position="21"/>
        <end position="90"/>
    </location>
</feature>
<dbReference type="GO" id="GO:0036503">
    <property type="term" value="P:ERAD pathway"/>
    <property type="evidence" value="ECO:0007669"/>
    <property type="project" value="TreeGrafter"/>
</dbReference>
<sequence>MSSNLNNADYDYEQDQETHEKNGGNVQSCRICMLEGTYDNPLFHPCKCKGSIKYIHQVCLIEWLQSKNVDVTKPGAGMVCSICNHPIEFRTLYDESMPDKIPFLLLVKHSTLKIFETFNYYFKFTLIGFLFFGGIPLSWNIWGKLYTATVDDFSFPNNSKWHLNLIYGFEKNVPQSPKPLDILYQLAINYRFSLLQILMVLVVHAIAYLQYDMVVREPIFYKMILHKIGLKFTKQELAMQTLRQRFPDMDPSDVDVLVNVLNRQQQDESNDDDTSDEDLPQNNINDENDGQLEDIGQ</sequence>
<dbReference type="Pfam" id="PF12906">
    <property type="entry name" value="RINGv"/>
    <property type="match status" value="1"/>
</dbReference>
<dbReference type="Proteomes" id="UP000031516">
    <property type="component" value="Unassembled WGS sequence"/>
</dbReference>
<reference evidence="16 17" key="1">
    <citation type="submission" date="2014-03" db="EMBL/GenBank/DDBJ databases">
        <title>The genome of Kluyveromyces dobzhanskii.</title>
        <authorList>
            <person name="Nystedt B."/>
            <person name="Astrom S."/>
        </authorList>
    </citation>
    <scope>NUCLEOTIDE SEQUENCE [LARGE SCALE GENOMIC DNA]</scope>
    <source>
        <strain evidence="16 17">CBS 2104</strain>
    </source>
</reference>
<feature type="region of interest" description="Disordered" evidence="13">
    <location>
        <begin position="264"/>
        <end position="297"/>
    </location>
</feature>
<dbReference type="EC" id="2.3.2.27" evidence="4"/>
<evidence type="ECO:0000256" key="2">
    <source>
        <dbReference type="ARBA" id="ARBA00004141"/>
    </source>
</evidence>
<dbReference type="PANTHER" id="PTHR13145">
    <property type="entry name" value="SSM4 PROTEIN"/>
    <property type="match status" value="1"/>
</dbReference>
<feature type="transmembrane region" description="Helical" evidence="14">
    <location>
        <begin position="120"/>
        <end position="142"/>
    </location>
</feature>
<dbReference type="EMBL" id="CCBQ010000047">
    <property type="protein sequence ID" value="CDO96597.1"/>
    <property type="molecule type" value="Genomic_DNA"/>
</dbReference>
<dbReference type="GO" id="GO:0061630">
    <property type="term" value="F:ubiquitin protein ligase activity"/>
    <property type="evidence" value="ECO:0007669"/>
    <property type="project" value="UniProtKB-EC"/>
</dbReference>
<keyword evidence="7" id="KW-0479">Metal-binding</keyword>
<dbReference type="AlphaFoldDB" id="A0A0A8LDW2"/>
<evidence type="ECO:0000256" key="11">
    <source>
        <dbReference type="ARBA" id="ARBA00022989"/>
    </source>
</evidence>
<accession>A0A0A8LDW2</accession>
<keyword evidence="17" id="KW-1185">Reference proteome</keyword>
<comment type="caution">
    <text evidence="16">The sequence shown here is derived from an EMBL/GenBank/DDBJ whole genome shotgun (WGS) entry which is preliminary data.</text>
</comment>
<evidence type="ECO:0000256" key="3">
    <source>
        <dbReference type="ARBA" id="ARBA00004906"/>
    </source>
</evidence>
<dbReference type="Gene3D" id="3.30.40.10">
    <property type="entry name" value="Zinc/RING finger domain, C3HC4 (zinc finger)"/>
    <property type="match status" value="1"/>
</dbReference>
<protein>
    <recommendedName>
        <fullName evidence="4">RING-type E3 ubiquitin transferase</fullName>
        <ecNumber evidence="4">2.3.2.27</ecNumber>
    </recommendedName>
</protein>
<keyword evidence="12 14" id="KW-0472">Membrane</keyword>
<comment type="subcellular location">
    <subcellularLocation>
        <location evidence="2">Membrane</location>
        <topology evidence="2">Multi-pass membrane protein</topology>
    </subcellularLocation>
</comment>
<dbReference type="SMART" id="SM00744">
    <property type="entry name" value="RINGv"/>
    <property type="match status" value="1"/>
</dbReference>
<keyword evidence="11 14" id="KW-1133">Transmembrane helix</keyword>
<dbReference type="GO" id="GO:0005789">
    <property type="term" value="C:endoplasmic reticulum membrane"/>
    <property type="evidence" value="ECO:0007669"/>
    <property type="project" value="TreeGrafter"/>
</dbReference>
<organism evidence="16 17">
    <name type="scientific">Kluyveromyces dobzhanskii CBS 2104</name>
    <dbReference type="NCBI Taxonomy" id="1427455"/>
    <lineage>
        <taxon>Eukaryota</taxon>
        <taxon>Fungi</taxon>
        <taxon>Dikarya</taxon>
        <taxon>Ascomycota</taxon>
        <taxon>Saccharomycotina</taxon>
        <taxon>Saccharomycetes</taxon>
        <taxon>Saccharomycetales</taxon>
        <taxon>Saccharomycetaceae</taxon>
        <taxon>Kluyveromyces</taxon>
    </lineage>
</organism>
<evidence type="ECO:0000256" key="13">
    <source>
        <dbReference type="SAM" id="MobiDB-lite"/>
    </source>
</evidence>
<keyword evidence="5" id="KW-0808">Transferase</keyword>
<evidence type="ECO:0000256" key="9">
    <source>
        <dbReference type="ARBA" id="ARBA00022786"/>
    </source>
</evidence>
<evidence type="ECO:0000256" key="5">
    <source>
        <dbReference type="ARBA" id="ARBA00022679"/>
    </source>
</evidence>
<dbReference type="GO" id="GO:0008270">
    <property type="term" value="F:zinc ion binding"/>
    <property type="evidence" value="ECO:0007669"/>
    <property type="project" value="UniProtKB-KW"/>
</dbReference>
<keyword evidence="6 14" id="KW-0812">Transmembrane</keyword>
<keyword evidence="10" id="KW-0862">Zinc</keyword>